<dbReference type="Proteomes" id="UP000225740">
    <property type="component" value="Unassembled WGS sequence"/>
</dbReference>
<dbReference type="EMBL" id="NIZW01000004">
    <property type="protein sequence ID" value="PHQ35888.1"/>
    <property type="molecule type" value="Genomic_DNA"/>
</dbReference>
<keyword evidence="3" id="KW-1185">Reference proteome</keyword>
<evidence type="ECO:0000313" key="3">
    <source>
        <dbReference type="Proteomes" id="UP000225740"/>
    </source>
</evidence>
<sequence length="54" mass="6075">MHAASHARPPPSRTPERRRSTSPKLRFGRGSQMLITAKQVGRNDWVEPHVGESL</sequence>
<protein>
    <submittedName>
        <fullName evidence="2">Uncharacterized protein</fullName>
    </submittedName>
</protein>
<organism evidence="2 3">
    <name type="scientific">Rhodopirellula bahusiensis</name>
    <dbReference type="NCBI Taxonomy" id="2014065"/>
    <lineage>
        <taxon>Bacteria</taxon>
        <taxon>Pseudomonadati</taxon>
        <taxon>Planctomycetota</taxon>
        <taxon>Planctomycetia</taxon>
        <taxon>Pirellulales</taxon>
        <taxon>Pirellulaceae</taxon>
        <taxon>Rhodopirellula</taxon>
    </lineage>
</organism>
<accession>A0A2G1WA36</accession>
<comment type="caution">
    <text evidence="2">The sequence shown here is derived from an EMBL/GenBank/DDBJ whole genome shotgun (WGS) entry which is preliminary data.</text>
</comment>
<gene>
    <name evidence="2" type="ORF">CEE69_06660</name>
</gene>
<dbReference type="AntiFam" id="ANF00276">
    <property type="entry name" value="Spurious ORF (formerly PSRT domain)"/>
</dbReference>
<name>A0A2G1WA36_9BACT</name>
<dbReference type="AlphaFoldDB" id="A0A2G1WA36"/>
<feature type="region of interest" description="Disordered" evidence="1">
    <location>
        <begin position="1"/>
        <end position="31"/>
    </location>
</feature>
<evidence type="ECO:0000256" key="1">
    <source>
        <dbReference type="SAM" id="MobiDB-lite"/>
    </source>
</evidence>
<evidence type="ECO:0000313" key="2">
    <source>
        <dbReference type="EMBL" id="PHQ35888.1"/>
    </source>
</evidence>
<reference evidence="2 3" key="1">
    <citation type="submission" date="2017-06" db="EMBL/GenBank/DDBJ databases">
        <title>Description of Rhodopirellula bahusiensis sp. nov.</title>
        <authorList>
            <person name="Kizina J."/>
            <person name="Harder J."/>
        </authorList>
    </citation>
    <scope>NUCLEOTIDE SEQUENCE [LARGE SCALE GENOMIC DNA]</scope>
    <source>
        <strain evidence="2 3">SWK21</strain>
    </source>
</reference>
<proteinExistence type="predicted"/>